<feature type="transmembrane region" description="Helical" evidence="11">
    <location>
        <begin position="20"/>
        <end position="48"/>
    </location>
</feature>
<sequence>MSAPPSGPREGTPNRRQHRILTAVAGVVALLVYGALAAGSLAVLSALWKVRVDPVAAGVGLLVGTLVVAYLSVRVGTRRVLDRIDAREMPEPRLPGVYALLDDLAASMAVDRPRLLVARLDAPNAFALETAGRRTVVLNASLFDLLDRAEFEALLAHELAHLERRDGFVGTVALSLSQLVVIALELLLSPAVFLLTGTALFVAWNRGDPYSWPDTLPGRVRRAVETSVAVVGMTATLLFRAYSRRREYAADERAAEVTGRPLALASALRKLDRAASREFGSLSPVWTHGEVESEEERRLREVFSTHPRIEDRIAKLRELADEGAASVTRVPIE</sequence>
<evidence type="ECO:0000256" key="11">
    <source>
        <dbReference type="SAM" id="Phobius"/>
    </source>
</evidence>
<organism evidence="14 15">
    <name type="scientific">Halobellus limi</name>
    <dbReference type="NCBI Taxonomy" id="699433"/>
    <lineage>
        <taxon>Archaea</taxon>
        <taxon>Methanobacteriati</taxon>
        <taxon>Methanobacteriota</taxon>
        <taxon>Stenosarchaea group</taxon>
        <taxon>Halobacteria</taxon>
        <taxon>Halobacteriales</taxon>
        <taxon>Haloferacaceae</taxon>
        <taxon>Halobellus</taxon>
    </lineage>
</organism>
<dbReference type="AlphaFoldDB" id="A0A1H6AK45"/>
<evidence type="ECO:0000313" key="13">
    <source>
        <dbReference type="EMBL" id="QCC47614.1"/>
    </source>
</evidence>
<evidence type="ECO:0000256" key="4">
    <source>
        <dbReference type="ARBA" id="ARBA00022723"/>
    </source>
</evidence>
<dbReference type="InterPro" id="IPR001915">
    <property type="entry name" value="Peptidase_M48"/>
</dbReference>
<evidence type="ECO:0000256" key="2">
    <source>
        <dbReference type="ARBA" id="ARBA00022670"/>
    </source>
</evidence>
<evidence type="ECO:0000256" key="3">
    <source>
        <dbReference type="ARBA" id="ARBA00022692"/>
    </source>
</evidence>
<keyword evidence="1" id="KW-1003">Cell membrane</keyword>
<keyword evidence="9 11" id="KW-0472">Membrane</keyword>
<keyword evidence="2 10" id="KW-0645">Protease</keyword>
<keyword evidence="5 10" id="KW-0378">Hydrolase</keyword>
<evidence type="ECO:0000256" key="9">
    <source>
        <dbReference type="ARBA" id="ARBA00023136"/>
    </source>
</evidence>
<dbReference type="PANTHER" id="PTHR43221:SF2">
    <property type="entry name" value="PROTEASE HTPX HOMOLOG"/>
    <property type="match status" value="1"/>
</dbReference>
<keyword evidence="3 11" id="KW-0812">Transmembrane</keyword>
<comment type="similarity">
    <text evidence="10">Belongs to the peptidase M48 family.</text>
</comment>
<dbReference type="Gene3D" id="3.30.2010.10">
    <property type="entry name" value="Metalloproteases ('zincins'), catalytic domain"/>
    <property type="match status" value="1"/>
</dbReference>
<dbReference type="InterPro" id="IPR050083">
    <property type="entry name" value="HtpX_protease"/>
</dbReference>
<dbReference type="EMBL" id="CP031311">
    <property type="protein sequence ID" value="QCC47614.1"/>
    <property type="molecule type" value="Genomic_DNA"/>
</dbReference>
<feature type="domain" description="Peptidase M48" evidence="12">
    <location>
        <begin position="100"/>
        <end position="319"/>
    </location>
</feature>
<keyword evidence="8 10" id="KW-0482">Metalloprotease</keyword>
<evidence type="ECO:0000256" key="10">
    <source>
        <dbReference type="RuleBase" id="RU003983"/>
    </source>
</evidence>
<evidence type="ECO:0000256" key="7">
    <source>
        <dbReference type="ARBA" id="ARBA00022989"/>
    </source>
</evidence>
<dbReference type="Pfam" id="PF01435">
    <property type="entry name" value="Peptidase_M48"/>
    <property type="match status" value="1"/>
</dbReference>
<proteinExistence type="inferred from homology"/>
<dbReference type="GO" id="GO:0006508">
    <property type="term" value="P:proteolysis"/>
    <property type="evidence" value="ECO:0007669"/>
    <property type="project" value="UniProtKB-KW"/>
</dbReference>
<feature type="transmembrane region" description="Helical" evidence="11">
    <location>
        <begin position="54"/>
        <end position="73"/>
    </location>
</feature>
<dbReference type="EMBL" id="FNVN01000003">
    <property type="protein sequence ID" value="SEG48610.1"/>
    <property type="molecule type" value="Genomic_DNA"/>
</dbReference>
<dbReference type="GeneID" id="39858031"/>
<evidence type="ECO:0000256" key="5">
    <source>
        <dbReference type="ARBA" id="ARBA00022801"/>
    </source>
</evidence>
<reference evidence="13 16" key="2">
    <citation type="journal article" date="2019" name="Nat. Commun.">
        <title>A new type of DNA phosphorothioation-based antiviral system in archaea.</title>
        <authorList>
            <person name="Xiong L."/>
            <person name="Liu S."/>
            <person name="Chen S."/>
            <person name="Xiao Y."/>
            <person name="Zhu B."/>
            <person name="Gao Y."/>
            <person name="Zhang Y."/>
            <person name="Chen B."/>
            <person name="Luo J."/>
            <person name="Deng Z."/>
            <person name="Chen X."/>
            <person name="Wang L."/>
            <person name="Chen S."/>
        </authorList>
    </citation>
    <scope>NUCLEOTIDE SEQUENCE [LARGE SCALE GENOMIC DNA]</scope>
    <source>
        <strain evidence="13 16">CGMCC 1.10331</strain>
    </source>
</reference>
<comment type="cofactor">
    <cofactor evidence="10">
        <name>Zn(2+)</name>
        <dbReference type="ChEBI" id="CHEBI:29105"/>
    </cofactor>
    <text evidence="10">Binds 1 zinc ion per subunit.</text>
</comment>
<name>A0A1H6AK45_9EURY</name>
<protein>
    <submittedName>
        <fullName evidence="14">Heat shock protein HtpX</fullName>
    </submittedName>
    <submittedName>
        <fullName evidence="13">Peptidase M48</fullName>
    </submittedName>
</protein>
<evidence type="ECO:0000313" key="15">
    <source>
        <dbReference type="Proteomes" id="UP000236740"/>
    </source>
</evidence>
<keyword evidence="4" id="KW-0479">Metal-binding</keyword>
<keyword evidence="7 11" id="KW-1133">Transmembrane helix</keyword>
<evidence type="ECO:0000256" key="6">
    <source>
        <dbReference type="ARBA" id="ARBA00022833"/>
    </source>
</evidence>
<gene>
    <name evidence="13" type="ORF">DV707_08050</name>
    <name evidence="14" type="ORF">SAMN04488133_2352</name>
</gene>
<feature type="transmembrane region" description="Helical" evidence="11">
    <location>
        <begin position="224"/>
        <end position="243"/>
    </location>
</feature>
<evidence type="ECO:0000256" key="1">
    <source>
        <dbReference type="ARBA" id="ARBA00022475"/>
    </source>
</evidence>
<keyword evidence="14" id="KW-0346">Stress response</keyword>
<dbReference type="Proteomes" id="UP000236740">
    <property type="component" value="Unassembled WGS sequence"/>
</dbReference>
<evidence type="ECO:0000313" key="16">
    <source>
        <dbReference type="Proteomes" id="UP000296733"/>
    </source>
</evidence>
<dbReference type="GO" id="GO:0046872">
    <property type="term" value="F:metal ion binding"/>
    <property type="evidence" value="ECO:0007669"/>
    <property type="project" value="UniProtKB-KW"/>
</dbReference>
<evidence type="ECO:0000313" key="14">
    <source>
        <dbReference type="EMBL" id="SEG48610.1"/>
    </source>
</evidence>
<reference evidence="14 15" key="1">
    <citation type="submission" date="2016-10" db="EMBL/GenBank/DDBJ databases">
        <authorList>
            <person name="de Groot N.N."/>
        </authorList>
    </citation>
    <scope>NUCLEOTIDE SEQUENCE [LARGE SCALE GENOMIC DNA]</scope>
    <source>
        <strain evidence="14 15">CGMCC 1.10331</strain>
    </source>
</reference>
<feature type="transmembrane region" description="Helical" evidence="11">
    <location>
        <begin position="179"/>
        <end position="204"/>
    </location>
</feature>
<evidence type="ECO:0000259" key="12">
    <source>
        <dbReference type="Pfam" id="PF01435"/>
    </source>
</evidence>
<keyword evidence="15" id="KW-1185">Reference proteome</keyword>
<dbReference type="KEGG" id="hlm:DV707_08050"/>
<dbReference type="Proteomes" id="UP000296733">
    <property type="component" value="Chromosome"/>
</dbReference>
<dbReference type="RefSeq" id="WP_103992059.1">
    <property type="nucleotide sequence ID" value="NZ_CP031311.1"/>
</dbReference>
<dbReference type="PANTHER" id="PTHR43221">
    <property type="entry name" value="PROTEASE HTPX"/>
    <property type="match status" value="1"/>
</dbReference>
<dbReference type="GO" id="GO:0004222">
    <property type="term" value="F:metalloendopeptidase activity"/>
    <property type="evidence" value="ECO:0007669"/>
    <property type="project" value="InterPro"/>
</dbReference>
<dbReference type="OrthoDB" id="186977at2157"/>
<evidence type="ECO:0000256" key="8">
    <source>
        <dbReference type="ARBA" id="ARBA00023049"/>
    </source>
</evidence>
<accession>A0A1H6AK45</accession>
<keyword evidence="6 10" id="KW-0862">Zinc</keyword>